<dbReference type="RefSeq" id="WP_214534719.1">
    <property type="nucleotide sequence ID" value="NZ_JAHFVK010000001.1"/>
</dbReference>
<dbReference type="InterPro" id="IPR000307">
    <property type="entry name" value="Ribosomal_bS16"/>
</dbReference>
<dbReference type="HAMAP" id="MF_00385">
    <property type="entry name" value="Ribosomal_bS16"/>
    <property type="match status" value="1"/>
</dbReference>
<evidence type="ECO:0000313" key="6">
    <source>
        <dbReference type="Proteomes" id="UP000811255"/>
    </source>
</evidence>
<feature type="region of interest" description="Disordered" evidence="4">
    <location>
        <begin position="85"/>
        <end position="184"/>
    </location>
</feature>
<evidence type="ECO:0000313" key="5">
    <source>
        <dbReference type="EMBL" id="MBT2133473.1"/>
    </source>
</evidence>
<reference evidence="5 6" key="1">
    <citation type="submission" date="2021-05" db="EMBL/GenBank/DDBJ databases">
        <title>Croceibacterium sp. LX-88 genome sequence.</title>
        <authorList>
            <person name="Luo X."/>
        </authorList>
    </citation>
    <scope>NUCLEOTIDE SEQUENCE [LARGE SCALE GENOMIC DNA]</scope>
    <source>
        <strain evidence="5 6">LX-88</strain>
    </source>
</reference>
<evidence type="ECO:0000256" key="4">
    <source>
        <dbReference type="SAM" id="MobiDB-lite"/>
    </source>
</evidence>
<organism evidence="5 6">
    <name type="scientific">Croceibacterium selenioxidans</name>
    <dbReference type="NCBI Taxonomy" id="2838833"/>
    <lineage>
        <taxon>Bacteria</taxon>
        <taxon>Pseudomonadati</taxon>
        <taxon>Pseudomonadota</taxon>
        <taxon>Alphaproteobacteria</taxon>
        <taxon>Sphingomonadales</taxon>
        <taxon>Erythrobacteraceae</taxon>
        <taxon>Croceibacterium</taxon>
    </lineage>
</organism>
<protein>
    <recommendedName>
        <fullName evidence="3">Small ribosomal subunit protein bS16</fullName>
    </recommendedName>
</protein>
<evidence type="ECO:0000256" key="3">
    <source>
        <dbReference type="HAMAP-Rule" id="MF_00385"/>
    </source>
</evidence>
<keyword evidence="2 3" id="KW-0687">Ribonucleoprotein</keyword>
<evidence type="ECO:0000256" key="1">
    <source>
        <dbReference type="ARBA" id="ARBA00022980"/>
    </source>
</evidence>
<dbReference type="NCBIfam" id="TIGR00002">
    <property type="entry name" value="S16"/>
    <property type="match status" value="1"/>
</dbReference>
<dbReference type="Pfam" id="PF00886">
    <property type="entry name" value="Ribosomal_S16"/>
    <property type="match status" value="1"/>
</dbReference>
<dbReference type="SUPFAM" id="SSF54565">
    <property type="entry name" value="Ribosomal protein S16"/>
    <property type="match status" value="1"/>
</dbReference>
<dbReference type="InterPro" id="IPR023803">
    <property type="entry name" value="Ribosomal_bS16_dom_sf"/>
</dbReference>
<feature type="compositionally biased region" description="Acidic residues" evidence="4">
    <location>
        <begin position="166"/>
        <end position="178"/>
    </location>
</feature>
<feature type="compositionally biased region" description="Basic and acidic residues" evidence="4">
    <location>
        <begin position="116"/>
        <end position="126"/>
    </location>
</feature>
<keyword evidence="6" id="KW-1185">Reference proteome</keyword>
<dbReference type="GO" id="GO:0005840">
    <property type="term" value="C:ribosome"/>
    <property type="evidence" value="ECO:0007669"/>
    <property type="project" value="UniProtKB-KW"/>
</dbReference>
<gene>
    <name evidence="3 5" type="primary">rpsP</name>
    <name evidence="5" type="ORF">KK137_03915</name>
</gene>
<dbReference type="Proteomes" id="UP000811255">
    <property type="component" value="Unassembled WGS sequence"/>
</dbReference>
<proteinExistence type="inferred from homology"/>
<comment type="caution">
    <text evidence="5">The sequence shown here is derived from an EMBL/GenBank/DDBJ whole genome shotgun (WGS) entry which is preliminary data.</text>
</comment>
<dbReference type="PANTHER" id="PTHR12919">
    <property type="entry name" value="30S RIBOSOMAL PROTEIN S16"/>
    <property type="match status" value="1"/>
</dbReference>
<sequence length="184" mass="19640">MAIALRLSRGGNKRRPYYRIVVADTRSPRDGKYLEQIGTYNPLLAKDDANRVNLNEDRARYWLGVGAQATDRVARFLDAAGIKERAARNNPKKAEPGEKAKERVEERAAKAAAAEEAAKAAEEEAKAPAAEEVTEEVAAEAPAEEVVAEAPAEEAAAEEAPAAEEATAEEAPAAEEAGEEKAEG</sequence>
<feature type="compositionally biased region" description="Acidic residues" evidence="4">
    <location>
        <begin position="132"/>
        <end position="157"/>
    </location>
</feature>
<dbReference type="Gene3D" id="3.30.1320.10">
    <property type="match status" value="1"/>
</dbReference>
<keyword evidence="1 3" id="KW-0689">Ribosomal protein</keyword>
<name>A0ABS5W123_9SPHN</name>
<dbReference type="PANTHER" id="PTHR12919:SF20">
    <property type="entry name" value="SMALL RIBOSOMAL SUBUNIT PROTEIN BS16M"/>
    <property type="match status" value="1"/>
</dbReference>
<accession>A0ABS5W123</accession>
<dbReference type="EMBL" id="JAHFVK010000001">
    <property type="protein sequence ID" value="MBT2133473.1"/>
    <property type="molecule type" value="Genomic_DNA"/>
</dbReference>
<comment type="similarity">
    <text evidence="3">Belongs to the bacterial ribosomal protein bS16 family.</text>
</comment>
<evidence type="ECO:0000256" key="2">
    <source>
        <dbReference type="ARBA" id="ARBA00023274"/>
    </source>
</evidence>
<feature type="compositionally biased region" description="Basic and acidic residues" evidence="4">
    <location>
        <begin position="85"/>
        <end position="109"/>
    </location>
</feature>